<dbReference type="GO" id="GO:0016567">
    <property type="term" value="P:protein ubiquitination"/>
    <property type="evidence" value="ECO:0007669"/>
    <property type="project" value="UniProtKB-UniRule"/>
</dbReference>
<dbReference type="GO" id="GO:0008270">
    <property type="term" value="F:zinc ion binding"/>
    <property type="evidence" value="ECO:0007669"/>
    <property type="project" value="UniProtKB-KW"/>
</dbReference>
<evidence type="ECO:0000256" key="2">
    <source>
        <dbReference type="ARBA" id="ARBA00004123"/>
    </source>
</evidence>
<evidence type="ECO:0000256" key="14">
    <source>
        <dbReference type="RuleBase" id="RU365038"/>
    </source>
</evidence>
<dbReference type="PANTHER" id="PTHR23163:SF0">
    <property type="entry name" value="E3 UBIQUITIN-PROTEIN LIGASE BRE1"/>
    <property type="match status" value="1"/>
</dbReference>
<dbReference type="InterPro" id="IPR001841">
    <property type="entry name" value="Znf_RING"/>
</dbReference>
<feature type="domain" description="RING-type" evidence="17">
    <location>
        <begin position="904"/>
        <end position="943"/>
    </location>
</feature>
<protein>
    <recommendedName>
        <fullName evidence="14">E3 ubiquitin protein ligase</fullName>
        <ecNumber evidence="14">2.3.2.27</ecNumber>
    </recommendedName>
</protein>
<dbReference type="GO" id="GO:0006325">
    <property type="term" value="P:chromatin organization"/>
    <property type="evidence" value="ECO:0007669"/>
    <property type="project" value="UniProtKB-KW"/>
</dbReference>
<evidence type="ECO:0000256" key="4">
    <source>
        <dbReference type="ARBA" id="ARBA00005555"/>
    </source>
</evidence>
<keyword evidence="8 14" id="KW-0833">Ubl conjugation pathway</keyword>
<comment type="similarity">
    <text evidence="4 14">Belongs to the BRE1 family.</text>
</comment>
<sequence length="957" mass="111804">MAKRPAGGSSMAVPSPPSKRPLHVQIDPMKLSVASIEELDINVLQFQNRKLADKLQFHRKQQDESCKRIDQLEQRQSRDDAVLCIINRYWNMLDDNVGILLKRFDAQTADEAEQEKQMKSVTSFIAQLGEWDQQEMEDKLYQRVELSKRYIGKLLQAYDRLVQHHTKVWDVLKDEKCPESLVKKYIESEKEKEDDEKKENEKEEESEKEKEKDEEDDKTKEKKTDDEDKVKVIKEYIAEEMIRLRKENVRLHELTTELHQRHHETESRQSALIDKMSAAEAEAAELKQKNDELEYDLNAASEQIFKLERCLEDSARKIQALQEGFTKVEPTVVVDNVNQNVAKQKEEDQKELEEARELSNTRLLELESLQLSYENVVKERENLKAQLADIPEEIIKETTEYKTLHSQYSVLYNESLQIMTKLEDSVRRTHMQYNQHQRQIEQMESEELQYQKKMRTEMMNLEEQVCIVRKDNELLKQQNEQISASTEQLGPINREMRQLISQLRTHSDQQKTEIARYKKKVRELQYRIEEIQQNAQEASNIISEEIMPMKTEPEIIEQQSSPPEPGETRDDGEVEEPDDDEKDSKSSITPERVSLSNDSESDLKSQLKAALDSNKELKLLLDTFKAASKENRDKATLMAGEKRAKQEVEELKMIIKKLEKENHSSRSNHSDSNIDHEQLANKNRKIAHMEKQIANLKSDLQAKEEQENALLSEMDVTGEALDETRDQNYRLLTELKEKDDANINLMSERLKAQQTVRLLKEEKKQLAEEIQILAQQLDAQNEVVRSLEEKERGLIATLTCYEKESNTKQMALENQKRKAVECSQAAADLKLQVEKYQTQLKEAQVAVAEKTTVLEREMFKHKRLKEEVASSRKKLERAKKIEQASSADEVLMEEIKEYKEQLTCPSCKVKKKDAVLTKCFHVFCLDCLKVRYETRQRKCPKCNAGFGAHDYHRLYLT</sequence>
<evidence type="ECO:0000256" key="7">
    <source>
        <dbReference type="ARBA" id="ARBA00022771"/>
    </source>
</evidence>
<gene>
    <name evidence="18" type="ORF">DGYR_LOCUS10320</name>
</gene>
<evidence type="ECO:0000256" key="9">
    <source>
        <dbReference type="ARBA" id="ARBA00022833"/>
    </source>
</evidence>
<evidence type="ECO:0000256" key="13">
    <source>
        <dbReference type="PROSITE-ProRule" id="PRU00175"/>
    </source>
</evidence>
<comment type="caution">
    <text evidence="18">The sequence shown here is derived from an EMBL/GenBank/DDBJ whole genome shotgun (WGS) entry which is preliminary data.</text>
</comment>
<evidence type="ECO:0000256" key="5">
    <source>
        <dbReference type="ARBA" id="ARBA00022679"/>
    </source>
</evidence>
<dbReference type="GO" id="GO:0005634">
    <property type="term" value="C:nucleus"/>
    <property type="evidence" value="ECO:0007669"/>
    <property type="project" value="UniProtKB-SubCell"/>
</dbReference>
<feature type="coiled-coil region" evidence="15">
    <location>
        <begin position="269"/>
        <end position="303"/>
    </location>
</feature>
<feature type="coiled-coil region" evidence="15">
    <location>
        <begin position="749"/>
        <end position="901"/>
    </location>
</feature>
<dbReference type="InterPro" id="IPR017907">
    <property type="entry name" value="Znf_RING_CS"/>
</dbReference>
<dbReference type="EMBL" id="CAJFCJ010000017">
    <property type="protein sequence ID" value="CAD5122519.1"/>
    <property type="molecule type" value="Genomic_DNA"/>
</dbReference>
<keyword evidence="7 13" id="KW-0863">Zinc-finger</keyword>
<evidence type="ECO:0000313" key="18">
    <source>
        <dbReference type="EMBL" id="CAD5122519.1"/>
    </source>
</evidence>
<feature type="region of interest" description="Disordered" evidence="16">
    <location>
        <begin position="1"/>
        <end position="22"/>
    </location>
</feature>
<feature type="region of interest" description="Disordered" evidence="16">
    <location>
        <begin position="555"/>
        <end position="602"/>
    </location>
</feature>
<evidence type="ECO:0000259" key="17">
    <source>
        <dbReference type="PROSITE" id="PS50089"/>
    </source>
</evidence>
<keyword evidence="5 14" id="KW-0808">Transferase</keyword>
<feature type="coiled-coil region" evidence="15">
    <location>
        <begin position="500"/>
        <end position="541"/>
    </location>
</feature>
<evidence type="ECO:0000256" key="6">
    <source>
        <dbReference type="ARBA" id="ARBA00022723"/>
    </source>
</evidence>
<feature type="coiled-coil region" evidence="15">
    <location>
        <begin position="426"/>
        <end position="453"/>
    </location>
</feature>
<evidence type="ECO:0000256" key="15">
    <source>
        <dbReference type="SAM" id="Coils"/>
    </source>
</evidence>
<dbReference type="FunFam" id="3.30.40.10:FF:000040">
    <property type="entry name" value="E3 ubiquitin protein ligase"/>
    <property type="match status" value="1"/>
</dbReference>
<evidence type="ECO:0000256" key="12">
    <source>
        <dbReference type="ARBA" id="ARBA00023242"/>
    </source>
</evidence>
<dbReference type="Pfam" id="PF00097">
    <property type="entry name" value="zf-C3HC4"/>
    <property type="match status" value="1"/>
</dbReference>
<dbReference type="OrthoDB" id="10266039at2759"/>
<dbReference type="InterPro" id="IPR058642">
    <property type="entry name" value="BRE1A/B-like_dom"/>
</dbReference>
<evidence type="ECO:0000256" key="10">
    <source>
        <dbReference type="ARBA" id="ARBA00022853"/>
    </source>
</evidence>
<dbReference type="EC" id="2.3.2.27" evidence="14"/>
<dbReference type="Proteomes" id="UP000549394">
    <property type="component" value="Unassembled WGS sequence"/>
</dbReference>
<dbReference type="PROSITE" id="PS00518">
    <property type="entry name" value="ZF_RING_1"/>
    <property type="match status" value="1"/>
</dbReference>
<dbReference type="InterPro" id="IPR018957">
    <property type="entry name" value="Znf_C3HC4_RING-type"/>
</dbReference>
<dbReference type="AlphaFoldDB" id="A0A7I8W6U7"/>
<evidence type="ECO:0000313" key="19">
    <source>
        <dbReference type="Proteomes" id="UP000549394"/>
    </source>
</evidence>
<dbReference type="Pfam" id="PF26052">
    <property type="entry name" value="BRE1B"/>
    <property type="match status" value="1"/>
</dbReference>
<evidence type="ECO:0000256" key="1">
    <source>
        <dbReference type="ARBA" id="ARBA00000900"/>
    </source>
</evidence>
<keyword evidence="9 14" id="KW-0862">Zinc</keyword>
<dbReference type="InterPro" id="IPR013956">
    <property type="entry name" value="E3_ubiquit_lig_Bre1"/>
</dbReference>
<evidence type="ECO:0000256" key="3">
    <source>
        <dbReference type="ARBA" id="ARBA00004906"/>
    </source>
</evidence>
<comment type="catalytic activity">
    <reaction evidence="1 14">
        <text>S-ubiquitinyl-[E2 ubiquitin-conjugating enzyme]-L-cysteine + [acceptor protein]-L-lysine = [E2 ubiquitin-conjugating enzyme]-L-cysteine + N(6)-ubiquitinyl-[acceptor protein]-L-lysine.</text>
        <dbReference type="EC" id="2.3.2.27"/>
    </reaction>
</comment>
<organism evidence="18 19">
    <name type="scientific">Dimorphilus gyrociliatus</name>
    <dbReference type="NCBI Taxonomy" id="2664684"/>
    <lineage>
        <taxon>Eukaryota</taxon>
        <taxon>Metazoa</taxon>
        <taxon>Spiralia</taxon>
        <taxon>Lophotrochozoa</taxon>
        <taxon>Annelida</taxon>
        <taxon>Polychaeta</taxon>
        <taxon>Polychaeta incertae sedis</taxon>
        <taxon>Dinophilidae</taxon>
        <taxon>Dimorphilus</taxon>
    </lineage>
</organism>
<keyword evidence="10 14" id="KW-0156">Chromatin regulator</keyword>
<dbReference type="UniPathway" id="UPA00143"/>
<comment type="pathway">
    <text evidence="3 14">Protein modification; protein ubiquitination.</text>
</comment>
<dbReference type="Gene3D" id="3.30.40.10">
    <property type="entry name" value="Zinc/RING finger domain, C3HC4 (zinc finger)"/>
    <property type="match status" value="1"/>
</dbReference>
<dbReference type="GO" id="GO:0033503">
    <property type="term" value="C:HULC complex"/>
    <property type="evidence" value="ECO:0007669"/>
    <property type="project" value="TreeGrafter"/>
</dbReference>
<comment type="subcellular location">
    <subcellularLocation>
        <location evidence="2 14">Nucleus</location>
    </subcellularLocation>
</comment>
<keyword evidence="6 14" id="KW-0479">Metal-binding</keyword>
<keyword evidence="11 14" id="KW-0175">Coiled coil</keyword>
<feature type="compositionally biased region" description="Polar residues" evidence="16">
    <location>
        <begin position="586"/>
        <end position="598"/>
    </location>
</feature>
<evidence type="ECO:0000256" key="16">
    <source>
        <dbReference type="SAM" id="MobiDB-lite"/>
    </source>
</evidence>
<accession>A0A7I8W6U7</accession>
<proteinExistence type="inferred from homology"/>
<feature type="coiled-coil region" evidence="15">
    <location>
        <begin position="334"/>
        <end position="386"/>
    </location>
</feature>
<dbReference type="InterPro" id="IPR013083">
    <property type="entry name" value="Znf_RING/FYVE/PHD"/>
</dbReference>
<dbReference type="SMART" id="SM00184">
    <property type="entry name" value="RING"/>
    <property type="match status" value="1"/>
</dbReference>
<reference evidence="18 19" key="1">
    <citation type="submission" date="2020-08" db="EMBL/GenBank/DDBJ databases">
        <authorList>
            <person name="Hejnol A."/>
        </authorList>
    </citation>
    <scope>NUCLEOTIDE SEQUENCE [LARGE SCALE GENOMIC DNA]</scope>
</reference>
<keyword evidence="12 14" id="KW-0539">Nucleus</keyword>
<feature type="compositionally biased region" description="Acidic residues" evidence="16">
    <location>
        <begin position="572"/>
        <end position="581"/>
    </location>
</feature>
<dbReference type="GO" id="GO:0061630">
    <property type="term" value="F:ubiquitin protein ligase activity"/>
    <property type="evidence" value="ECO:0007669"/>
    <property type="project" value="UniProtKB-EC"/>
</dbReference>
<feature type="coiled-coil region" evidence="15">
    <location>
        <begin position="641"/>
        <end position="713"/>
    </location>
</feature>
<evidence type="ECO:0000256" key="8">
    <source>
        <dbReference type="ARBA" id="ARBA00022786"/>
    </source>
</evidence>
<feature type="region of interest" description="Disordered" evidence="16">
    <location>
        <begin position="188"/>
        <end position="225"/>
    </location>
</feature>
<dbReference type="PROSITE" id="PS50089">
    <property type="entry name" value="ZF_RING_2"/>
    <property type="match status" value="1"/>
</dbReference>
<dbReference type="SUPFAM" id="SSF57850">
    <property type="entry name" value="RING/U-box"/>
    <property type="match status" value="1"/>
</dbReference>
<dbReference type="PANTHER" id="PTHR23163">
    <property type="entry name" value="RING FINGER PROTEIN-RELATED"/>
    <property type="match status" value="1"/>
</dbReference>
<name>A0A7I8W6U7_9ANNE</name>
<evidence type="ECO:0000256" key="11">
    <source>
        <dbReference type="ARBA" id="ARBA00023054"/>
    </source>
</evidence>
<keyword evidence="19" id="KW-1185">Reference proteome</keyword>